<proteinExistence type="predicted"/>
<dbReference type="EMBL" id="NEVP01000001">
    <property type="protein sequence ID" value="OZI55304.1"/>
    <property type="molecule type" value="Genomic_DNA"/>
</dbReference>
<evidence type="ECO:0000313" key="2">
    <source>
        <dbReference type="EMBL" id="OZI55304.1"/>
    </source>
</evidence>
<dbReference type="OrthoDB" id="8641791at2"/>
<evidence type="ECO:0000256" key="1">
    <source>
        <dbReference type="SAM" id="Phobius"/>
    </source>
</evidence>
<accession>A0A261U032</accession>
<keyword evidence="3" id="KW-1185">Reference proteome</keyword>
<evidence type="ECO:0000313" key="3">
    <source>
        <dbReference type="Proteomes" id="UP000216913"/>
    </source>
</evidence>
<keyword evidence="1" id="KW-0812">Transmembrane</keyword>
<feature type="transmembrane region" description="Helical" evidence="1">
    <location>
        <begin position="306"/>
        <end position="325"/>
    </location>
</feature>
<sequence>MQSEVVLGAAHWLYLASVAAIILTMVLRANVVVPSVIGTFLVVLAYTGNPISGLVGIFNASFVAARELFNIFLVITFMTALLNALKVLRADVRMVQPLRRVMTNGHASFVILAACTYGLSLFFWPTPAVPLVCAILLPAAVAAGLPPLAGAMAIAIAGQGMALSSDYVIGVAPGISAKAAGAAVSAAVVADRALVLSLVTGAIALVMTYLFMRRQIVPGSPALLSAWQARAAGGAAEPLEHAGTFDKAELARGTSQPAEPPHRTAHLARWSTVFAIVTPLTFMGVIVLMAAPKALGGMAELRGGDAAALVGGVAFVLMMLATLAAEGPRRMLDVCPEHVTDGFVFAFKAMGSVLPIAGFFFVGAAETAGPILGVPTGTHAPGLLFELISASQHLIPDNHLLVGFGMLLVGMITGIDGSGFAGLPLTGTLSGALGPVAGIDPATLAAVGQMGAVWTGGGTLIAWSSLIAVAGFARVHVLDMVRALMLPVVLALCASTLFAMLMWA</sequence>
<feature type="transmembrane region" description="Helical" evidence="1">
    <location>
        <begin position="167"/>
        <end position="188"/>
    </location>
</feature>
<feature type="transmembrane region" description="Helical" evidence="1">
    <location>
        <begin position="270"/>
        <end position="291"/>
    </location>
</feature>
<reference evidence="2 3" key="1">
    <citation type="submission" date="2017-05" db="EMBL/GenBank/DDBJ databases">
        <title>Complete and WGS of Bordetella genogroups.</title>
        <authorList>
            <person name="Spilker T."/>
            <person name="LiPuma J."/>
        </authorList>
    </citation>
    <scope>NUCLEOTIDE SEQUENCE [LARGE SCALE GENOMIC DNA]</scope>
    <source>
        <strain evidence="2 3">AU10456</strain>
    </source>
</reference>
<organism evidence="2 3">
    <name type="scientific">Bordetella genomosp. 5</name>
    <dbReference type="NCBI Taxonomy" id="1395608"/>
    <lineage>
        <taxon>Bacteria</taxon>
        <taxon>Pseudomonadati</taxon>
        <taxon>Pseudomonadota</taxon>
        <taxon>Betaproteobacteria</taxon>
        <taxon>Burkholderiales</taxon>
        <taxon>Alcaligenaceae</taxon>
        <taxon>Bordetella</taxon>
    </lineage>
</organism>
<feature type="transmembrane region" description="Helical" evidence="1">
    <location>
        <begin position="129"/>
        <end position="155"/>
    </location>
</feature>
<feature type="transmembrane region" description="Helical" evidence="1">
    <location>
        <begin position="400"/>
        <end position="423"/>
    </location>
</feature>
<feature type="transmembrane region" description="Helical" evidence="1">
    <location>
        <begin position="12"/>
        <end position="33"/>
    </location>
</feature>
<name>A0A261U032_9BORD</name>
<dbReference type="AlphaFoldDB" id="A0A261U032"/>
<dbReference type="Proteomes" id="UP000216913">
    <property type="component" value="Unassembled WGS sequence"/>
</dbReference>
<feature type="transmembrane region" description="Helical" evidence="1">
    <location>
        <begin position="194"/>
        <end position="212"/>
    </location>
</feature>
<gene>
    <name evidence="2" type="ORF">CAL25_02520</name>
</gene>
<feature type="transmembrane region" description="Helical" evidence="1">
    <location>
        <begin position="40"/>
        <end position="62"/>
    </location>
</feature>
<dbReference type="RefSeq" id="WP_094798359.1">
    <property type="nucleotide sequence ID" value="NZ_NEVP01000001.1"/>
</dbReference>
<protein>
    <submittedName>
        <fullName evidence="2">Uncharacterized protein</fullName>
    </submittedName>
</protein>
<feature type="transmembrane region" description="Helical" evidence="1">
    <location>
        <begin position="484"/>
        <end position="503"/>
    </location>
</feature>
<keyword evidence="1" id="KW-1133">Transmembrane helix</keyword>
<feature type="transmembrane region" description="Helical" evidence="1">
    <location>
        <begin position="371"/>
        <end position="388"/>
    </location>
</feature>
<feature type="transmembrane region" description="Helical" evidence="1">
    <location>
        <begin position="451"/>
        <end position="472"/>
    </location>
</feature>
<keyword evidence="1" id="KW-0472">Membrane</keyword>
<feature type="transmembrane region" description="Helical" evidence="1">
    <location>
        <begin position="106"/>
        <end position="123"/>
    </location>
</feature>
<feature type="transmembrane region" description="Helical" evidence="1">
    <location>
        <begin position="68"/>
        <end position="85"/>
    </location>
</feature>
<feature type="transmembrane region" description="Helical" evidence="1">
    <location>
        <begin position="345"/>
        <end position="365"/>
    </location>
</feature>
<comment type="caution">
    <text evidence="2">The sequence shown here is derived from an EMBL/GenBank/DDBJ whole genome shotgun (WGS) entry which is preliminary data.</text>
</comment>